<gene>
    <name evidence="1" type="ORF">SDC9_206842</name>
</gene>
<dbReference type="InterPro" id="IPR014942">
    <property type="entry name" value="AbiEii"/>
</dbReference>
<sequence>MPKTETLYGFYPYNYSARLCTLPSSFAGKMDAIIHRKWGSKRVKGRDWYDFLWYMRRNTELDINWLEARLKEKGTLDPEMKLTPELLGEMYEKRAASVDVDEILRDVQGFMTEALEKKSSYSWTPELFLRQKDKLVDSAKRYLLSNRS</sequence>
<protein>
    <submittedName>
        <fullName evidence="1">Uncharacterized protein</fullName>
    </submittedName>
</protein>
<name>A0A645JFK3_9ZZZZ</name>
<comment type="caution">
    <text evidence="1">The sequence shown here is derived from an EMBL/GenBank/DDBJ whole genome shotgun (WGS) entry which is preliminary data.</text>
</comment>
<proteinExistence type="predicted"/>
<evidence type="ECO:0000313" key="1">
    <source>
        <dbReference type="EMBL" id="MPN59124.1"/>
    </source>
</evidence>
<organism evidence="1">
    <name type="scientific">bioreactor metagenome</name>
    <dbReference type="NCBI Taxonomy" id="1076179"/>
    <lineage>
        <taxon>unclassified sequences</taxon>
        <taxon>metagenomes</taxon>
        <taxon>ecological metagenomes</taxon>
    </lineage>
</organism>
<reference evidence="1" key="1">
    <citation type="submission" date="2019-08" db="EMBL/GenBank/DDBJ databases">
        <authorList>
            <person name="Kucharzyk K."/>
            <person name="Murdoch R.W."/>
            <person name="Higgins S."/>
            <person name="Loffler F."/>
        </authorList>
    </citation>
    <scope>NUCLEOTIDE SEQUENCE</scope>
</reference>
<accession>A0A645JFK3</accession>
<dbReference type="AlphaFoldDB" id="A0A645JFK3"/>
<dbReference type="EMBL" id="VSSQ01132769">
    <property type="protein sequence ID" value="MPN59124.1"/>
    <property type="molecule type" value="Genomic_DNA"/>
</dbReference>
<dbReference type="Pfam" id="PF08843">
    <property type="entry name" value="AbiEii"/>
    <property type="match status" value="1"/>
</dbReference>